<evidence type="ECO:0000313" key="9">
    <source>
        <dbReference type="Proteomes" id="UP001165283"/>
    </source>
</evidence>
<evidence type="ECO:0000256" key="3">
    <source>
        <dbReference type="ARBA" id="ARBA00022723"/>
    </source>
</evidence>
<dbReference type="PROSITE" id="PS51404">
    <property type="entry name" value="DYP_PEROXIDASE"/>
    <property type="match status" value="1"/>
</dbReference>
<evidence type="ECO:0000256" key="1">
    <source>
        <dbReference type="ARBA" id="ARBA00001970"/>
    </source>
</evidence>
<sequence length="406" mass="42914">MTLQEGVYHAPGARPGRALVLFFLQAAPGADAATVGAALQRLWNVWRGLVRGAVVDLPGHPVPADALTVLLGYGQKAFTLPGARRAVPAALLTGSFRSPQPMGGGRVVVGSGLSYSPEVRQNPATEEIAVQVVAETQLAVNRVVVETWKATHDGTDPATGVAPLTLTAFYQGFQRADGRSWIDFHDGVSNLRSEERAGVITIKPTGDDEQDWLVGGTYLAFLRLSVDLARWRGIDRAAQELLVGRDKLTGAPITAVGADGPVTVAGCPVAGTTEVIEPGNEAFREPPDVTDPVVDLSHVQRANHHARPASDASSLRIFRQGYEFLEPHGAAPGFRAGLNFVSFQDTPDRVVRILRQPTWLGRTNFGGDPDVDPAAAAALLSVQAGGTYVVPPVDPVEPFPGAGIFA</sequence>
<proteinExistence type="inferred from homology"/>
<dbReference type="InterPro" id="IPR006314">
    <property type="entry name" value="Dyp_peroxidase"/>
</dbReference>
<organism evidence="8 9">
    <name type="scientific">Pseudonocardia humida</name>
    <dbReference type="NCBI Taxonomy" id="2800819"/>
    <lineage>
        <taxon>Bacteria</taxon>
        <taxon>Bacillati</taxon>
        <taxon>Actinomycetota</taxon>
        <taxon>Actinomycetes</taxon>
        <taxon>Pseudonocardiales</taxon>
        <taxon>Pseudonocardiaceae</taxon>
        <taxon>Pseudonocardia</taxon>
    </lineage>
</organism>
<reference evidence="8" key="1">
    <citation type="submission" date="2021-04" db="EMBL/GenBank/DDBJ databases">
        <title>Pseudonocardia sp. nov., isolated from sandy soil of mangrove forest.</title>
        <authorList>
            <person name="Zan Z."/>
            <person name="Huang R."/>
            <person name="Liu W."/>
        </authorList>
    </citation>
    <scope>NUCLEOTIDE SEQUENCE</scope>
    <source>
        <strain evidence="8">S2-4</strain>
    </source>
</reference>
<keyword evidence="2 8" id="KW-0575">Peroxidase</keyword>
<name>A0ABT1A030_9PSEU</name>
<evidence type="ECO:0000256" key="4">
    <source>
        <dbReference type="ARBA" id="ARBA00023002"/>
    </source>
</evidence>
<evidence type="ECO:0000313" key="8">
    <source>
        <dbReference type="EMBL" id="MCO1656355.1"/>
    </source>
</evidence>
<dbReference type="Pfam" id="PF20628">
    <property type="entry name" value="Dyp_perox_C"/>
    <property type="match status" value="1"/>
</dbReference>
<dbReference type="PANTHER" id="PTHR30521:SF0">
    <property type="entry name" value="DYP-TYPE PEROXIDASE FAMILY PROTEIN"/>
    <property type="match status" value="1"/>
</dbReference>
<dbReference type="InterPro" id="IPR011008">
    <property type="entry name" value="Dimeric_a/b-barrel"/>
</dbReference>
<evidence type="ECO:0000259" key="7">
    <source>
        <dbReference type="Pfam" id="PF20628"/>
    </source>
</evidence>
<evidence type="ECO:0000256" key="6">
    <source>
        <dbReference type="ARBA" id="ARBA00025737"/>
    </source>
</evidence>
<dbReference type="Proteomes" id="UP001165283">
    <property type="component" value="Unassembled WGS sequence"/>
</dbReference>
<protein>
    <submittedName>
        <fullName evidence="8">Dyp-type peroxidase</fullName>
    </submittedName>
</protein>
<dbReference type="PANTHER" id="PTHR30521">
    <property type="entry name" value="DEFERROCHELATASE/PEROXIDASE"/>
    <property type="match status" value="1"/>
</dbReference>
<dbReference type="RefSeq" id="WP_252438986.1">
    <property type="nucleotide sequence ID" value="NZ_JAGSOV010000034.1"/>
</dbReference>
<evidence type="ECO:0000256" key="5">
    <source>
        <dbReference type="ARBA" id="ARBA00023004"/>
    </source>
</evidence>
<dbReference type="GO" id="GO:0004601">
    <property type="term" value="F:peroxidase activity"/>
    <property type="evidence" value="ECO:0007669"/>
    <property type="project" value="UniProtKB-KW"/>
</dbReference>
<gene>
    <name evidence="8" type="ORF">KDL28_14940</name>
</gene>
<evidence type="ECO:0000256" key="2">
    <source>
        <dbReference type="ARBA" id="ARBA00022559"/>
    </source>
</evidence>
<dbReference type="SUPFAM" id="SSF54909">
    <property type="entry name" value="Dimeric alpha+beta barrel"/>
    <property type="match status" value="1"/>
</dbReference>
<comment type="caution">
    <text evidence="8">The sequence shown here is derived from an EMBL/GenBank/DDBJ whole genome shotgun (WGS) entry which is preliminary data.</text>
</comment>
<feature type="domain" description="Dyp-type peroxidase C-terminal" evidence="7">
    <location>
        <begin position="179"/>
        <end position="356"/>
    </location>
</feature>
<keyword evidence="4" id="KW-0560">Oxidoreductase</keyword>
<dbReference type="InterPro" id="IPR048328">
    <property type="entry name" value="Dyp_perox_C"/>
</dbReference>
<dbReference type="EMBL" id="JAGSOV010000034">
    <property type="protein sequence ID" value="MCO1656355.1"/>
    <property type="molecule type" value="Genomic_DNA"/>
</dbReference>
<keyword evidence="3" id="KW-0479">Metal-binding</keyword>
<keyword evidence="5" id="KW-0408">Iron</keyword>
<keyword evidence="9" id="KW-1185">Reference proteome</keyword>
<comment type="cofactor">
    <cofactor evidence="1">
        <name>heme b</name>
        <dbReference type="ChEBI" id="CHEBI:60344"/>
    </cofactor>
</comment>
<accession>A0ABT1A030</accession>
<comment type="similarity">
    <text evidence="6">Belongs to the DyP-type peroxidase family.</text>
</comment>